<comment type="caution">
    <text evidence="2">The sequence shown here is derived from an EMBL/GenBank/DDBJ whole genome shotgun (WGS) entry which is preliminary data.</text>
</comment>
<organism evidence="2 3">
    <name type="scientific">Christiangramia crocea</name>
    <dbReference type="NCBI Taxonomy" id="2904124"/>
    <lineage>
        <taxon>Bacteria</taxon>
        <taxon>Pseudomonadati</taxon>
        <taxon>Bacteroidota</taxon>
        <taxon>Flavobacteriia</taxon>
        <taxon>Flavobacteriales</taxon>
        <taxon>Flavobacteriaceae</taxon>
        <taxon>Christiangramia</taxon>
    </lineage>
</organism>
<proteinExistence type="predicted"/>
<protein>
    <submittedName>
        <fullName evidence="2">YceI family protein</fullName>
    </submittedName>
</protein>
<dbReference type="InterPro" id="IPR007372">
    <property type="entry name" value="Lipid/polyisoprenoid-bd_YceI"/>
</dbReference>
<gene>
    <name evidence="2" type="ORF">LU635_03965</name>
</gene>
<sequence>MDTTKTTIWKLDPSHSELTFKVKHLMISNVKGEFQNFDAQIVSQGEDFNSAKVTSKVEANSVYTNNKDRDAHLRSADFFDAEKNKELKFEGTDFEKLDEDNYKLTGVLTIKGNSKEVILDVEHGGMMKDPYGQKKAGFSISGKINRKEFGLTWNAALETGGVMVSDDVRINGELQFVKQA</sequence>
<evidence type="ECO:0000313" key="2">
    <source>
        <dbReference type="EMBL" id="MCG9970783.1"/>
    </source>
</evidence>
<dbReference type="SMART" id="SM00867">
    <property type="entry name" value="YceI"/>
    <property type="match status" value="1"/>
</dbReference>
<dbReference type="RefSeq" id="WP_240096411.1">
    <property type="nucleotide sequence ID" value="NZ_JAJSON010000012.1"/>
</dbReference>
<reference evidence="2" key="1">
    <citation type="submission" date="2021-12" db="EMBL/GenBank/DDBJ databases">
        <title>Description of Gramella crocea sp. nov., a new bacterium isolated from activated sludge.</title>
        <authorList>
            <person name="Zhang X."/>
        </authorList>
    </citation>
    <scope>NUCLEOTIDE SEQUENCE</scope>
    <source>
        <strain evidence="2">YB25</strain>
    </source>
</reference>
<dbReference type="EMBL" id="JAJSON010000012">
    <property type="protein sequence ID" value="MCG9970783.1"/>
    <property type="molecule type" value="Genomic_DNA"/>
</dbReference>
<name>A0A9X1UWX1_9FLAO</name>
<evidence type="ECO:0000313" key="3">
    <source>
        <dbReference type="Proteomes" id="UP001139344"/>
    </source>
</evidence>
<dbReference type="Pfam" id="PF04264">
    <property type="entry name" value="YceI"/>
    <property type="match status" value="1"/>
</dbReference>
<keyword evidence="3" id="KW-1185">Reference proteome</keyword>
<dbReference type="PANTHER" id="PTHR34406">
    <property type="entry name" value="PROTEIN YCEI"/>
    <property type="match status" value="1"/>
</dbReference>
<dbReference type="Proteomes" id="UP001139344">
    <property type="component" value="Unassembled WGS sequence"/>
</dbReference>
<feature type="domain" description="Lipid/polyisoprenoid-binding YceI-like" evidence="1">
    <location>
        <begin position="8"/>
        <end position="177"/>
    </location>
</feature>
<accession>A0A9X1UWX1</accession>
<dbReference type="AlphaFoldDB" id="A0A9X1UWX1"/>
<dbReference type="SUPFAM" id="SSF101874">
    <property type="entry name" value="YceI-like"/>
    <property type="match status" value="1"/>
</dbReference>
<dbReference type="Gene3D" id="2.40.128.110">
    <property type="entry name" value="Lipid/polyisoprenoid-binding, YceI-like"/>
    <property type="match status" value="1"/>
</dbReference>
<dbReference type="PANTHER" id="PTHR34406:SF1">
    <property type="entry name" value="PROTEIN YCEI"/>
    <property type="match status" value="1"/>
</dbReference>
<evidence type="ECO:0000259" key="1">
    <source>
        <dbReference type="SMART" id="SM00867"/>
    </source>
</evidence>
<dbReference type="InterPro" id="IPR036761">
    <property type="entry name" value="TTHA0802/YceI-like_sf"/>
</dbReference>